<dbReference type="RefSeq" id="WP_316025272.1">
    <property type="nucleotide sequence ID" value="NZ_JAWDIO010000002.1"/>
</dbReference>
<name>A0ABU3SUD6_9ALTE</name>
<evidence type="ECO:0000313" key="2">
    <source>
        <dbReference type="EMBL" id="MDU0353614.1"/>
    </source>
</evidence>
<feature type="domain" description="YjeF N-terminal" evidence="1">
    <location>
        <begin position="25"/>
        <end position="210"/>
    </location>
</feature>
<comment type="caution">
    <text evidence="2">The sequence shown here is derived from an EMBL/GenBank/DDBJ whole genome shotgun (WGS) entry which is preliminary data.</text>
</comment>
<dbReference type="InterPro" id="IPR004443">
    <property type="entry name" value="YjeF_N_dom"/>
</dbReference>
<dbReference type="EMBL" id="JAWDIO010000002">
    <property type="protein sequence ID" value="MDU0353614.1"/>
    <property type="molecule type" value="Genomic_DNA"/>
</dbReference>
<protein>
    <submittedName>
        <fullName evidence="2">NAD(P)H-hydrate epimerase</fullName>
        <ecNumber evidence="2">5.1.99.6</ecNumber>
    </submittedName>
</protein>
<gene>
    <name evidence="2" type="ORF">RS130_06445</name>
</gene>
<keyword evidence="3" id="KW-1185">Reference proteome</keyword>
<organism evidence="2 3">
    <name type="scientific">Paraglaciecola aquimarina</name>
    <dbReference type="NCBI Taxonomy" id="1235557"/>
    <lineage>
        <taxon>Bacteria</taxon>
        <taxon>Pseudomonadati</taxon>
        <taxon>Pseudomonadota</taxon>
        <taxon>Gammaproteobacteria</taxon>
        <taxon>Alteromonadales</taxon>
        <taxon>Alteromonadaceae</taxon>
        <taxon>Paraglaciecola</taxon>
    </lineage>
</organism>
<dbReference type="Pfam" id="PF03853">
    <property type="entry name" value="YjeF_N"/>
    <property type="match status" value="1"/>
</dbReference>
<dbReference type="InterPro" id="IPR036652">
    <property type="entry name" value="YjeF_N_dom_sf"/>
</dbReference>
<proteinExistence type="predicted"/>
<sequence length="210" mass="22626">MTFSNLLNPQASKILAYKAVSSEQVKALEPIAAKSENCTMYQLMARAGEAAFMVLMRHWPNAQKILVVAGNGNNAGDAYIVATLAHQSGKDVWVICEDPARKLPGDGGIAQANWQQVSSNTCRFDQVQFSQFEVIVDGLLGTGVNGDVKALFQEQILKINRAELPVLSLDLPSGMLANTGIALPVCVEADITITFIAPKPGFVNGHWQTI</sequence>
<keyword evidence="2" id="KW-0413">Isomerase</keyword>
<dbReference type="PROSITE" id="PS51385">
    <property type="entry name" value="YJEF_N"/>
    <property type="match status" value="1"/>
</dbReference>
<dbReference type="Proteomes" id="UP001247805">
    <property type="component" value="Unassembled WGS sequence"/>
</dbReference>
<dbReference type="SUPFAM" id="SSF64153">
    <property type="entry name" value="YjeF N-terminal domain-like"/>
    <property type="match status" value="1"/>
</dbReference>
<reference evidence="2 3" key="1">
    <citation type="submission" date="2023-10" db="EMBL/GenBank/DDBJ databases">
        <title>Glaciecola aquimarina strain GGW-M5 nov., isolated from a coastal seawater.</title>
        <authorList>
            <person name="Bayburt H."/>
            <person name="Kim J.M."/>
            <person name="Choi B.J."/>
            <person name="Jeon C.O."/>
        </authorList>
    </citation>
    <scope>NUCLEOTIDE SEQUENCE [LARGE SCALE GENOMIC DNA]</scope>
    <source>
        <strain evidence="2 3">KCTC 32108</strain>
    </source>
</reference>
<evidence type="ECO:0000313" key="3">
    <source>
        <dbReference type="Proteomes" id="UP001247805"/>
    </source>
</evidence>
<dbReference type="EC" id="5.1.99.6" evidence="2"/>
<dbReference type="NCBIfam" id="TIGR00197">
    <property type="entry name" value="yjeF_nterm"/>
    <property type="match status" value="1"/>
</dbReference>
<dbReference type="Gene3D" id="3.40.50.10260">
    <property type="entry name" value="YjeF N-terminal domain"/>
    <property type="match status" value="1"/>
</dbReference>
<evidence type="ECO:0000259" key="1">
    <source>
        <dbReference type="PROSITE" id="PS51385"/>
    </source>
</evidence>
<dbReference type="GO" id="GO:0052856">
    <property type="term" value="F:NAD(P)HX epimerase activity"/>
    <property type="evidence" value="ECO:0007669"/>
    <property type="project" value="UniProtKB-EC"/>
</dbReference>
<accession>A0ABU3SUD6</accession>